<accession>A0ABY4HQY9</accession>
<proteinExistence type="predicted"/>
<organism evidence="1 2">
    <name type="scientific">Flavobacterium sediminilitoris</name>
    <dbReference type="NCBI Taxonomy" id="2024526"/>
    <lineage>
        <taxon>Bacteria</taxon>
        <taxon>Pseudomonadati</taxon>
        <taxon>Bacteroidota</taxon>
        <taxon>Flavobacteriia</taxon>
        <taxon>Flavobacteriales</taxon>
        <taxon>Flavobacteriaceae</taxon>
        <taxon>Flavobacterium</taxon>
    </lineage>
</organism>
<name>A0ABY4HQY9_9FLAO</name>
<reference evidence="1" key="2">
    <citation type="submission" date="2022-04" db="EMBL/GenBank/DDBJ databases">
        <title>Complete Genome Sequence of Flavobacterium sediminilitoris YSM-43, Isolated from a Tidal Sediment.</title>
        <authorList>
            <person name="Lee P.A."/>
        </authorList>
    </citation>
    <scope>NUCLEOTIDE SEQUENCE</scope>
    <source>
        <strain evidence="1">YSM-43</strain>
    </source>
</reference>
<evidence type="ECO:0000313" key="1">
    <source>
        <dbReference type="EMBL" id="UOX35293.1"/>
    </source>
</evidence>
<dbReference type="Proteomes" id="UP000830454">
    <property type="component" value="Chromosome"/>
</dbReference>
<sequence length="75" mass="8814">MKKYILRYALTFFSGRIKVGHIEFLAENLESARSKSFEVLYECLKEKSINNGDNELYYFENLKSLKIVVAENNDQ</sequence>
<keyword evidence="2" id="KW-1185">Reference proteome</keyword>
<dbReference type="EMBL" id="CP090145">
    <property type="protein sequence ID" value="UOX35293.1"/>
    <property type="molecule type" value="Genomic_DNA"/>
</dbReference>
<gene>
    <name evidence="1" type="ORF">LXD69_07180</name>
</gene>
<reference evidence="1" key="1">
    <citation type="submission" date="2021-12" db="EMBL/GenBank/DDBJ databases">
        <authorList>
            <person name="Cha I.-T."/>
            <person name="Lee K.-E."/>
            <person name="Park S.-J."/>
        </authorList>
    </citation>
    <scope>NUCLEOTIDE SEQUENCE</scope>
    <source>
        <strain evidence="1">YSM-43</strain>
    </source>
</reference>
<protein>
    <submittedName>
        <fullName evidence="1">Uncharacterized protein</fullName>
    </submittedName>
</protein>
<evidence type="ECO:0000313" key="2">
    <source>
        <dbReference type="Proteomes" id="UP000830454"/>
    </source>
</evidence>
<dbReference type="RefSeq" id="WP_246918483.1">
    <property type="nucleotide sequence ID" value="NZ_CP090145.1"/>
</dbReference>